<name>A0ABN9XTZ3_9DINO</name>
<accession>A0ABN9XTZ3</accession>
<evidence type="ECO:0000256" key="2">
    <source>
        <dbReference type="SAM" id="Coils"/>
    </source>
</evidence>
<dbReference type="Proteomes" id="UP001189429">
    <property type="component" value="Unassembled WGS sequence"/>
</dbReference>
<keyword evidence="1 2" id="KW-0175">Coiled coil</keyword>
<keyword evidence="5" id="KW-1185">Reference proteome</keyword>
<protein>
    <recommendedName>
        <fullName evidence="3">Cilia- and flagella-associated protein 58 central coiled coil domain-containing protein</fullName>
    </recommendedName>
</protein>
<comment type="caution">
    <text evidence="4">The sequence shown here is derived from an EMBL/GenBank/DDBJ whole genome shotgun (WGS) entry which is preliminary data.</text>
</comment>
<sequence>MALLKKAIADVKVKLGQQKNLYETVRSDKNLYSKNYIESLDEISEMRKKFKVMNHQIEQLKEEIKEKDKALVSEHTEHQSISRDTEKFTDNLKKHQKATTRSHQVVEQQQGEIKKLESTIQEAESERQNQRKEFEAVISERNILGTQLVRRNEELALLYEKIKIQESTLKKGEIQYKLRQDEIKKQKDALLDVFSPA</sequence>
<evidence type="ECO:0000313" key="5">
    <source>
        <dbReference type="Proteomes" id="UP001189429"/>
    </source>
</evidence>
<evidence type="ECO:0000259" key="3">
    <source>
        <dbReference type="Pfam" id="PF21771"/>
    </source>
</evidence>
<dbReference type="EMBL" id="CAUYUJ010020973">
    <property type="protein sequence ID" value="CAK0901746.1"/>
    <property type="molecule type" value="Genomic_DNA"/>
</dbReference>
<evidence type="ECO:0000256" key="1">
    <source>
        <dbReference type="ARBA" id="ARBA00023054"/>
    </source>
</evidence>
<reference evidence="4" key="1">
    <citation type="submission" date="2023-10" db="EMBL/GenBank/DDBJ databases">
        <authorList>
            <person name="Chen Y."/>
            <person name="Shah S."/>
            <person name="Dougan E. K."/>
            <person name="Thang M."/>
            <person name="Chan C."/>
        </authorList>
    </citation>
    <scope>NUCLEOTIDE SEQUENCE [LARGE SCALE GENOMIC DNA]</scope>
</reference>
<evidence type="ECO:0000313" key="4">
    <source>
        <dbReference type="EMBL" id="CAK0901746.1"/>
    </source>
</evidence>
<gene>
    <name evidence="4" type="ORF">PCOR1329_LOCUS78603</name>
</gene>
<organism evidence="4 5">
    <name type="scientific">Prorocentrum cordatum</name>
    <dbReference type="NCBI Taxonomy" id="2364126"/>
    <lineage>
        <taxon>Eukaryota</taxon>
        <taxon>Sar</taxon>
        <taxon>Alveolata</taxon>
        <taxon>Dinophyceae</taxon>
        <taxon>Prorocentrales</taxon>
        <taxon>Prorocentraceae</taxon>
        <taxon>Prorocentrum</taxon>
    </lineage>
</organism>
<proteinExistence type="predicted"/>
<dbReference type="PANTHER" id="PTHR32083:SF0">
    <property type="entry name" value="CILIA AND FLAGELLA-ASSOCIATED PROTEIN 58"/>
    <property type="match status" value="1"/>
</dbReference>
<dbReference type="PANTHER" id="PTHR32083">
    <property type="entry name" value="CILIA AND FLAGELLA-ASSOCIATED PROTEIN 58-RELATED"/>
    <property type="match status" value="1"/>
</dbReference>
<feature type="coiled-coil region" evidence="2">
    <location>
        <begin position="106"/>
        <end position="140"/>
    </location>
</feature>
<feature type="domain" description="Cilia- and flagella-associated protein 58 central coiled coil" evidence="3">
    <location>
        <begin position="5"/>
        <end position="184"/>
    </location>
</feature>
<feature type="coiled-coil region" evidence="2">
    <location>
        <begin position="43"/>
        <end position="77"/>
    </location>
</feature>
<dbReference type="InterPro" id="IPR049270">
    <property type="entry name" value="CFAP58_CC"/>
</dbReference>
<feature type="non-terminal residue" evidence="4">
    <location>
        <position position="197"/>
    </location>
</feature>
<dbReference type="Pfam" id="PF21771">
    <property type="entry name" value="CFAP58_CC"/>
    <property type="match status" value="1"/>
</dbReference>